<protein>
    <submittedName>
        <fullName evidence="1">Uncharacterized protein</fullName>
    </submittedName>
</protein>
<comment type="caution">
    <text evidence="1">The sequence shown here is derived from an EMBL/GenBank/DDBJ whole genome shotgun (WGS) entry which is preliminary data.</text>
</comment>
<dbReference type="Proteomes" id="UP001138894">
    <property type="component" value="Unassembled WGS sequence"/>
</dbReference>
<evidence type="ECO:0000313" key="1">
    <source>
        <dbReference type="EMBL" id="MBV7268380.1"/>
    </source>
</evidence>
<proteinExistence type="predicted"/>
<gene>
    <name evidence="1" type="ORF">KCG49_04125</name>
</gene>
<sequence>MIKKLLSFLWNGADQRQYFIEIGVWFLKKGIEVEVGQIIKEKKINHVKGKPLKVTVVKDVIWSLKENTVRHIEETQLISEDQKYTKK</sequence>
<accession>A0A9X1F6Q1</accession>
<evidence type="ECO:0000313" key="2">
    <source>
        <dbReference type="Proteomes" id="UP001138894"/>
    </source>
</evidence>
<keyword evidence="2" id="KW-1185">Reference proteome</keyword>
<dbReference type="AlphaFoldDB" id="A0A9X1F6Q1"/>
<organism evidence="1 2">
    <name type="scientific">Winogradskyella luteola</name>
    <dbReference type="NCBI Taxonomy" id="2828330"/>
    <lineage>
        <taxon>Bacteria</taxon>
        <taxon>Pseudomonadati</taxon>
        <taxon>Bacteroidota</taxon>
        <taxon>Flavobacteriia</taxon>
        <taxon>Flavobacteriales</taxon>
        <taxon>Flavobacteriaceae</taxon>
        <taxon>Winogradskyella</taxon>
    </lineage>
</organism>
<dbReference type="RefSeq" id="WP_218544935.1">
    <property type="nucleotide sequence ID" value="NZ_JAGSPD010000003.1"/>
</dbReference>
<name>A0A9X1F6Q1_9FLAO</name>
<dbReference type="EMBL" id="JAGSPD010000003">
    <property type="protein sequence ID" value="MBV7268380.1"/>
    <property type="molecule type" value="Genomic_DNA"/>
</dbReference>
<reference evidence="1" key="1">
    <citation type="submission" date="2021-04" db="EMBL/GenBank/DDBJ databases">
        <authorList>
            <person name="Pira H."/>
            <person name="Risdian C."/>
            <person name="Wink J."/>
        </authorList>
    </citation>
    <scope>NUCLEOTIDE SEQUENCE</scope>
    <source>
        <strain evidence="1">WHY3</strain>
    </source>
</reference>